<keyword evidence="7" id="KW-0326">Glycosidase</keyword>
<evidence type="ECO:0000313" key="11">
    <source>
        <dbReference type="Proteomes" id="UP001219518"/>
    </source>
</evidence>
<dbReference type="PANTHER" id="PTHR39730">
    <property type="entry name" value="ENDOGLUCANASE 1"/>
    <property type="match status" value="1"/>
</dbReference>
<dbReference type="GO" id="GO:0008810">
    <property type="term" value="F:cellulase activity"/>
    <property type="evidence" value="ECO:0007669"/>
    <property type="project" value="UniProtKB-EC"/>
</dbReference>
<dbReference type="EMBL" id="JAHWGI010000569">
    <property type="protein sequence ID" value="KAK3916691.1"/>
    <property type="molecule type" value="Genomic_DNA"/>
</dbReference>
<name>A0AAE1H8J1_9NEOP</name>
<keyword evidence="11" id="KW-1185">Reference proteome</keyword>
<evidence type="ECO:0000256" key="3">
    <source>
        <dbReference type="ARBA" id="ARBA00012601"/>
    </source>
</evidence>
<dbReference type="PANTHER" id="PTHR39730:SF1">
    <property type="entry name" value="ENDOGLUCANASE 1"/>
    <property type="match status" value="1"/>
</dbReference>
<gene>
    <name evidence="10" type="ORF">KUF71_025758</name>
</gene>
<evidence type="ECO:0000259" key="9">
    <source>
        <dbReference type="Pfam" id="PF02015"/>
    </source>
</evidence>
<evidence type="ECO:0000256" key="6">
    <source>
        <dbReference type="ARBA" id="ARBA00023277"/>
    </source>
</evidence>
<dbReference type="InterPro" id="IPR000334">
    <property type="entry name" value="Glyco_hydro_45"/>
</dbReference>
<dbReference type="InterPro" id="IPR036908">
    <property type="entry name" value="RlpA-like_sf"/>
</dbReference>
<comment type="catalytic activity">
    <reaction evidence="1">
        <text>Endohydrolysis of (1-&gt;4)-beta-D-glucosidic linkages in cellulose, lichenin and cereal beta-D-glucans.</text>
        <dbReference type="EC" id="3.2.1.4"/>
    </reaction>
</comment>
<keyword evidence="8" id="KW-0624">Polysaccharide degradation</keyword>
<dbReference type="GO" id="GO:0030245">
    <property type="term" value="P:cellulose catabolic process"/>
    <property type="evidence" value="ECO:0007669"/>
    <property type="project" value="UniProtKB-KW"/>
</dbReference>
<sequence>MSCTLRPIFRKISLAKSFYMFLSNQFDLMIPAGGEGIFTQGCPAQWPAHKNSVWGKQYGGVDS</sequence>
<reference evidence="10" key="1">
    <citation type="submission" date="2021-07" db="EMBL/GenBank/DDBJ databases">
        <authorList>
            <person name="Catto M.A."/>
            <person name="Jacobson A."/>
            <person name="Kennedy G."/>
            <person name="Labadie P."/>
            <person name="Hunt B.G."/>
            <person name="Srinivasan R."/>
        </authorList>
    </citation>
    <scope>NUCLEOTIDE SEQUENCE</scope>
    <source>
        <strain evidence="10">PL_HMW_Pooled</strain>
        <tissue evidence="10">Head</tissue>
    </source>
</reference>
<feature type="domain" description="Glycosyl hydrolases family 45 active site" evidence="9">
    <location>
        <begin position="23"/>
        <end position="63"/>
    </location>
</feature>
<evidence type="ECO:0000256" key="7">
    <source>
        <dbReference type="ARBA" id="ARBA00023295"/>
    </source>
</evidence>
<proteinExistence type="inferred from homology"/>
<evidence type="ECO:0000256" key="5">
    <source>
        <dbReference type="ARBA" id="ARBA00023001"/>
    </source>
</evidence>
<dbReference type="SUPFAM" id="SSF50685">
    <property type="entry name" value="Barwin-like endoglucanases"/>
    <property type="match status" value="1"/>
</dbReference>
<keyword evidence="5" id="KW-0136">Cellulose degradation</keyword>
<organism evidence="10 11">
    <name type="scientific">Frankliniella fusca</name>
    <dbReference type="NCBI Taxonomy" id="407009"/>
    <lineage>
        <taxon>Eukaryota</taxon>
        <taxon>Metazoa</taxon>
        <taxon>Ecdysozoa</taxon>
        <taxon>Arthropoda</taxon>
        <taxon>Hexapoda</taxon>
        <taxon>Insecta</taxon>
        <taxon>Pterygota</taxon>
        <taxon>Neoptera</taxon>
        <taxon>Paraneoptera</taxon>
        <taxon>Thysanoptera</taxon>
        <taxon>Terebrantia</taxon>
        <taxon>Thripoidea</taxon>
        <taxon>Thripidae</taxon>
        <taxon>Frankliniella</taxon>
    </lineage>
</organism>
<evidence type="ECO:0000256" key="8">
    <source>
        <dbReference type="ARBA" id="ARBA00023326"/>
    </source>
</evidence>
<dbReference type="AlphaFoldDB" id="A0AAE1H8J1"/>
<comment type="caution">
    <text evidence="10">The sequence shown here is derived from an EMBL/GenBank/DDBJ whole genome shotgun (WGS) entry which is preliminary data.</text>
</comment>
<accession>A0AAE1H8J1</accession>
<evidence type="ECO:0000256" key="1">
    <source>
        <dbReference type="ARBA" id="ARBA00000966"/>
    </source>
</evidence>
<evidence type="ECO:0000313" key="10">
    <source>
        <dbReference type="EMBL" id="KAK3916691.1"/>
    </source>
</evidence>
<dbReference type="EC" id="3.2.1.4" evidence="3"/>
<keyword evidence="4" id="KW-0378">Hydrolase</keyword>
<evidence type="ECO:0000256" key="2">
    <source>
        <dbReference type="ARBA" id="ARBA00007793"/>
    </source>
</evidence>
<protein>
    <recommendedName>
        <fullName evidence="3">cellulase</fullName>
        <ecNumber evidence="3">3.2.1.4</ecNumber>
    </recommendedName>
</protein>
<dbReference type="Proteomes" id="UP001219518">
    <property type="component" value="Unassembled WGS sequence"/>
</dbReference>
<dbReference type="InterPro" id="IPR052288">
    <property type="entry name" value="GH45_Enzymes"/>
</dbReference>
<keyword evidence="6" id="KW-0119">Carbohydrate metabolism</keyword>
<dbReference type="Gene3D" id="2.40.40.10">
    <property type="entry name" value="RlpA-like domain"/>
    <property type="match status" value="1"/>
</dbReference>
<dbReference type="Pfam" id="PF02015">
    <property type="entry name" value="Glyco_hydro_45"/>
    <property type="match status" value="1"/>
</dbReference>
<feature type="non-terminal residue" evidence="10">
    <location>
        <position position="63"/>
    </location>
</feature>
<comment type="similarity">
    <text evidence="2">Belongs to the glycosyl hydrolase 45 (cellulase K) family.</text>
</comment>
<reference evidence="10" key="2">
    <citation type="journal article" date="2023" name="BMC Genomics">
        <title>Pest status, molecular evolution, and epigenetic factors derived from the genome assembly of Frankliniella fusca, a thysanopteran phytovirus vector.</title>
        <authorList>
            <person name="Catto M.A."/>
            <person name="Labadie P.E."/>
            <person name="Jacobson A.L."/>
            <person name="Kennedy G.G."/>
            <person name="Srinivasan R."/>
            <person name="Hunt B.G."/>
        </authorList>
    </citation>
    <scope>NUCLEOTIDE SEQUENCE</scope>
    <source>
        <strain evidence="10">PL_HMW_Pooled</strain>
    </source>
</reference>
<evidence type="ECO:0000256" key="4">
    <source>
        <dbReference type="ARBA" id="ARBA00022801"/>
    </source>
</evidence>